<dbReference type="EMBL" id="PYBJ01000019">
    <property type="protein sequence ID" value="PSM40185.1"/>
    <property type="molecule type" value="Genomic_DNA"/>
</dbReference>
<evidence type="ECO:0000256" key="2">
    <source>
        <dbReference type="ARBA" id="ARBA00022977"/>
    </source>
</evidence>
<dbReference type="Proteomes" id="UP000240429">
    <property type="component" value="Unassembled WGS sequence"/>
</dbReference>
<dbReference type="OrthoDB" id="3214401at2"/>
<keyword evidence="3" id="KW-0560">Oxidoreductase</keyword>
<sequence length="374" mass="39163">MHTVIVGGGVIGLATAWRALAQGLAVTVVDPEPASRASYASAGMLPPANEQLYDDEPLRRLYLASRDRYPSFVAELEEVSGRSTGHRRDGVLDVALDAAAVADLDRAHRFHKAHGIRTEALTAEECRVYEPRFAPSVRGGLLAPDDGAVDPRRLTAALLAAVERLGGTLVTDRVTDVLIEGRATGVRLAGGGTVTGDRTVLAAGCWTHLLGGLPPGVVPEIRPVKGQILRLRSEEPFLHRTTRGLAGGSAVYLVPRADGELVVGATYEERGYDTTVTAGGLAELLDKARAVLPEVTGLAFAEVSAALRPGSPDDRPLIGATSVPDLLLATGHFRIGVQLCAVTADALATVLSGDELPDAVRPFSPLRGDGVGTH</sequence>
<evidence type="ECO:0000313" key="8">
    <source>
        <dbReference type="Proteomes" id="UP000240429"/>
    </source>
</evidence>
<comment type="catalytic activity">
    <reaction evidence="4">
        <text>glycine + O2 + H2O = glyoxylate + H2O2 + NH4(+)</text>
        <dbReference type="Rhea" id="RHEA:11532"/>
        <dbReference type="ChEBI" id="CHEBI:15377"/>
        <dbReference type="ChEBI" id="CHEBI:15379"/>
        <dbReference type="ChEBI" id="CHEBI:16240"/>
        <dbReference type="ChEBI" id="CHEBI:28938"/>
        <dbReference type="ChEBI" id="CHEBI:36655"/>
        <dbReference type="ChEBI" id="CHEBI:57305"/>
        <dbReference type="EC" id="1.4.3.19"/>
    </reaction>
</comment>
<feature type="domain" description="FAD dependent oxidoreductase" evidence="6">
    <location>
        <begin position="3"/>
        <end position="348"/>
    </location>
</feature>
<dbReference type="GO" id="GO:0050660">
    <property type="term" value="F:flavin adenine dinucleotide binding"/>
    <property type="evidence" value="ECO:0007669"/>
    <property type="project" value="InterPro"/>
</dbReference>
<dbReference type="GO" id="GO:0009229">
    <property type="term" value="P:thiamine diphosphate biosynthetic process"/>
    <property type="evidence" value="ECO:0007669"/>
    <property type="project" value="UniProtKB-UniPathway"/>
</dbReference>
<name>A0A2P8Q1W5_9ACTN</name>
<dbReference type="UniPathway" id="UPA00060"/>
<gene>
    <name evidence="7" type="primary">thiO</name>
    <name evidence="7" type="ORF">C6Y14_25980</name>
</gene>
<proteinExistence type="predicted"/>
<accession>A0A2P8Q1W5</accession>
<comment type="pathway">
    <text evidence="1">Cofactor biosynthesis; thiamine diphosphate biosynthesis.</text>
</comment>
<dbReference type="SUPFAM" id="SSF51905">
    <property type="entry name" value="FAD/NAD(P)-binding domain"/>
    <property type="match status" value="1"/>
</dbReference>
<dbReference type="Gene3D" id="3.50.50.60">
    <property type="entry name" value="FAD/NAD(P)-binding domain"/>
    <property type="match status" value="1"/>
</dbReference>
<reference evidence="7 8" key="1">
    <citation type="submission" date="2018-03" db="EMBL/GenBank/DDBJ databases">
        <title>Streptomyces dioscori sp. nov., a novel endophytic actinobacterium isolated from bulbil of Dioscorea bulbifera L.</title>
        <authorList>
            <person name="Zhikuan W."/>
        </authorList>
    </citation>
    <scope>NUCLEOTIDE SEQUENCE [LARGE SCALE GENOMIC DNA]</scope>
    <source>
        <strain evidence="7 8">A217</strain>
    </source>
</reference>
<dbReference type="GO" id="GO:0005737">
    <property type="term" value="C:cytoplasm"/>
    <property type="evidence" value="ECO:0007669"/>
    <property type="project" value="TreeGrafter"/>
</dbReference>
<dbReference type="GO" id="GO:0009228">
    <property type="term" value="P:thiamine biosynthetic process"/>
    <property type="evidence" value="ECO:0007669"/>
    <property type="project" value="UniProtKB-KW"/>
</dbReference>
<evidence type="ECO:0000256" key="1">
    <source>
        <dbReference type="ARBA" id="ARBA00004948"/>
    </source>
</evidence>
<dbReference type="PANTHER" id="PTHR13847:SF289">
    <property type="entry name" value="GLYCINE OXIDASE"/>
    <property type="match status" value="1"/>
</dbReference>
<evidence type="ECO:0000256" key="3">
    <source>
        <dbReference type="ARBA" id="ARBA00023002"/>
    </source>
</evidence>
<dbReference type="NCBIfam" id="TIGR02352">
    <property type="entry name" value="thiamin_ThiO"/>
    <property type="match status" value="1"/>
</dbReference>
<dbReference type="PANTHER" id="PTHR13847">
    <property type="entry name" value="SARCOSINE DEHYDROGENASE-RELATED"/>
    <property type="match status" value="1"/>
</dbReference>
<dbReference type="AlphaFoldDB" id="A0A2P8Q1W5"/>
<evidence type="ECO:0000256" key="4">
    <source>
        <dbReference type="ARBA" id="ARBA00049872"/>
    </source>
</evidence>
<protein>
    <recommendedName>
        <fullName evidence="5">glycine oxidase</fullName>
        <ecNumber evidence="5">1.4.3.19</ecNumber>
    </recommendedName>
</protein>
<dbReference type="InterPro" id="IPR012727">
    <property type="entry name" value="Gly_oxidase_ThiO"/>
</dbReference>
<dbReference type="SUPFAM" id="SSF54373">
    <property type="entry name" value="FAD-linked reductases, C-terminal domain"/>
    <property type="match status" value="1"/>
</dbReference>
<evidence type="ECO:0000256" key="5">
    <source>
        <dbReference type="ARBA" id="ARBA00050018"/>
    </source>
</evidence>
<dbReference type="EC" id="1.4.3.19" evidence="5"/>
<comment type="caution">
    <text evidence="7">The sequence shown here is derived from an EMBL/GenBank/DDBJ whole genome shotgun (WGS) entry which is preliminary data.</text>
</comment>
<keyword evidence="2" id="KW-0784">Thiamine biosynthesis</keyword>
<dbReference type="Gene3D" id="3.30.9.10">
    <property type="entry name" value="D-Amino Acid Oxidase, subunit A, domain 2"/>
    <property type="match status" value="1"/>
</dbReference>
<evidence type="ECO:0000259" key="6">
    <source>
        <dbReference type="Pfam" id="PF01266"/>
    </source>
</evidence>
<dbReference type="RefSeq" id="WP_107019264.1">
    <property type="nucleotide sequence ID" value="NZ_KZ679048.1"/>
</dbReference>
<evidence type="ECO:0000313" key="7">
    <source>
        <dbReference type="EMBL" id="PSM40185.1"/>
    </source>
</evidence>
<keyword evidence="8" id="KW-1185">Reference proteome</keyword>
<dbReference type="GO" id="GO:0043799">
    <property type="term" value="F:glycine oxidase activity"/>
    <property type="evidence" value="ECO:0007669"/>
    <property type="project" value="UniProtKB-EC"/>
</dbReference>
<dbReference type="InterPro" id="IPR006076">
    <property type="entry name" value="FAD-dep_OxRdtase"/>
</dbReference>
<dbReference type="Pfam" id="PF01266">
    <property type="entry name" value="DAO"/>
    <property type="match status" value="1"/>
</dbReference>
<organism evidence="7 8">
    <name type="scientific">Streptomyces dioscori</name>
    <dbReference type="NCBI Taxonomy" id="2109333"/>
    <lineage>
        <taxon>Bacteria</taxon>
        <taxon>Bacillati</taxon>
        <taxon>Actinomycetota</taxon>
        <taxon>Actinomycetes</taxon>
        <taxon>Kitasatosporales</taxon>
        <taxon>Streptomycetaceae</taxon>
        <taxon>Streptomyces</taxon>
        <taxon>Streptomyces aurantiacus group</taxon>
    </lineage>
</organism>
<dbReference type="InterPro" id="IPR036188">
    <property type="entry name" value="FAD/NAD-bd_sf"/>
</dbReference>